<keyword evidence="5" id="KW-1185">Reference proteome</keyword>
<dbReference type="Gene3D" id="3.40.50.11210">
    <property type="entry name" value="Rap/Ran-GAP"/>
    <property type="match status" value="1"/>
</dbReference>
<feature type="compositionally biased region" description="Low complexity" evidence="2">
    <location>
        <begin position="236"/>
        <end position="253"/>
    </location>
</feature>
<feature type="compositionally biased region" description="Basic and acidic residues" evidence="2">
    <location>
        <begin position="307"/>
        <end position="319"/>
    </location>
</feature>
<dbReference type="Pfam" id="PF02145">
    <property type="entry name" value="Rap_GAP"/>
    <property type="match status" value="1"/>
</dbReference>
<reference evidence="4" key="1">
    <citation type="submission" date="2022-08" db="EMBL/GenBank/DDBJ databases">
        <title>Novel sulfate-reducing endosymbionts in the free-living metamonad Anaeramoeba.</title>
        <authorList>
            <person name="Jerlstrom-Hultqvist J."/>
            <person name="Cepicka I."/>
            <person name="Gallot-Lavallee L."/>
            <person name="Salas-Leiva D."/>
            <person name="Curtis B.A."/>
            <person name="Zahonova K."/>
            <person name="Pipaliya S."/>
            <person name="Dacks J."/>
            <person name="Roger A.J."/>
        </authorList>
    </citation>
    <scope>NUCLEOTIDE SEQUENCE</scope>
    <source>
        <strain evidence="4">Schooner1</strain>
    </source>
</reference>
<gene>
    <name evidence="4" type="ORF">M0813_17912</name>
</gene>
<dbReference type="InterPro" id="IPR000331">
    <property type="entry name" value="Rap/Ran_GAP_dom"/>
</dbReference>
<feature type="region of interest" description="Disordered" evidence="2">
    <location>
        <begin position="1"/>
        <end position="331"/>
    </location>
</feature>
<feature type="compositionally biased region" description="Basic residues" evidence="2">
    <location>
        <begin position="284"/>
        <end position="306"/>
    </location>
</feature>
<feature type="domain" description="Rap-GAP" evidence="3">
    <location>
        <begin position="472"/>
        <end position="689"/>
    </location>
</feature>
<evidence type="ECO:0000256" key="1">
    <source>
        <dbReference type="ARBA" id="ARBA00022468"/>
    </source>
</evidence>
<feature type="compositionally biased region" description="Basic residues" evidence="2">
    <location>
        <begin position="320"/>
        <end position="329"/>
    </location>
</feature>
<evidence type="ECO:0000313" key="5">
    <source>
        <dbReference type="Proteomes" id="UP001150062"/>
    </source>
</evidence>
<organism evidence="4 5">
    <name type="scientific">Anaeramoeba flamelloides</name>
    <dbReference type="NCBI Taxonomy" id="1746091"/>
    <lineage>
        <taxon>Eukaryota</taxon>
        <taxon>Metamonada</taxon>
        <taxon>Anaeramoebidae</taxon>
        <taxon>Anaeramoeba</taxon>
    </lineage>
</organism>
<feature type="compositionally biased region" description="Basic residues" evidence="2">
    <location>
        <begin position="260"/>
        <end position="270"/>
    </location>
</feature>
<evidence type="ECO:0000313" key="4">
    <source>
        <dbReference type="EMBL" id="KAJ6248248.1"/>
    </source>
</evidence>
<sequence length="696" mass="81885">MSSSETSSITSSSSSSTGLDSDSYGLSSSSSSSSTGSDSDRYKKRKSKHRHKHRHKHKSKKHRSKHRHKHRHKHKSSKKKRSSSATRKKDRSSRSRRSDKKVSKRSQSARRVKAVKLGSSSKFKKDKLALLIPKDNDEKEEKEKKVDKEKEKKEREKQEKEQKEKEEKEEKEKKEKEEKEKKEREKKEKEQKEKEEKENKEKEKREREKKEKDGKEIKKEKKEKNKKSLSKKKESSSSLTSTSSADTSSVSSSESEEDKKKKKNPKKKKMSSSSSSGIVDKSSKKTSKKKKKKEKENGKKKKKEKKKNIEIEITKESKKSKDKKKKRPFQYHETELQEGTKLFRECEEWVIEVGREGADPTEFDKVQNIQYFFDKFYGNEYMLVGIINEISGHHLVLAQELANKNETEFLVLIINENKNQLLTIKKKELDLKFYSSNKTEKALKKMFLKYDKEAKGEVKIVDMDYEDEESSILEMENATIHTTFKVGVLCIKEGQKEEEEFFQNRYESYDFKQFLKILGEKIRLKGFKKYGGRLDTKEDADGTHAIYSQYKNNQIMYHVLTWLPFDKIDDQQVCRKRHIGNDNVVIVFIEGNVKFLPKSITSQQNHVVIAVRAEHPPLEPDKTLYRVEVARKNTVEDFKPYLPNPPIFREEELRDFLLSKIVSGDRTIQRSGIFQRRMMNFRKEQILDMFESYEEK</sequence>
<protein>
    <submittedName>
        <fullName evidence="4">Gtpase-activating rap/ran-gap domain-like protein</fullName>
    </submittedName>
</protein>
<feature type="compositionally biased region" description="Basic residues" evidence="2">
    <location>
        <begin position="42"/>
        <end position="114"/>
    </location>
</feature>
<proteinExistence type="predicted"/>
<evidence type="ECO:0000256" key="2">
    <source>
        <dbReference type="SAM" id="MobiDB-lite"/>
    </source>
</evidence>
<accession>A0ABQ8YUG0</accession>
<dbReference type="PROSITE" id="PS50085">
    <property type="entry name" value="RAPGAP"/>
    <property type="match status" value="1"/>
</dbReference>
<comment type="caution">
    <text evidence="4">The sequence shown here is derived from an EMBL/GenBank/DDBJ whole genome shotgun (WGS) entry which is preliminary data.</text>
</comment>
<name>A0ABQ8YUG0_9EUKA</name>
<dbReference type="PANTHER" id="PTHR15711">
    <property type="entry name" value="RAP GTPASE-ACTIVATING PROTEIN"/>
    <property type="match status" value="1"/>
</dbReference>
<feature type="compositionally biased region" description="Basic and acidic residues" evidence="2">
    <location>
        <begin position="134"/>
        <end position="223"/>
    </location>
</feature>
<feature type="compositionally biased region" description="Low complexity" evidence="2">
    <location>
        <begin position="1"/>
        <end position="37"/>
    </location>
</feature>
<dbReference type="SUPFAM" id="SSF111347">
    <property type="entry name" value="Rap/Ran-GAP"/>
    <property type="match status" value="1"/>
</dbReference>
<dbReference type="Proteomes" id="UP001150062">
    <property type="component" value="Unassembled WGS sequence"/>
</dbReference>
<dbReference type="InterPro" id="IPR050989">
    <property type="entry name" value="Rap1_Ran_GAP"/>
</dbReference>
<dbReference type="InterPro" id="IPR035974">
    <property type="entry name" value="Rap/Ran-GAP_sf"/>
</dbReference>
<keyword evidence="1" id="KW-0343">GTPase activation</keyword>
<dbReference type="EMBL" id="JAOAOG010000116">
    <property type="protein sequence ID" value="KAJ6248248.1"/>
    <property type="molecule type" value="Genomic_DNA"/>
</dbReference>
<evidence type="ECO:0000259" key="3">
    <source>
        <dbReference type="PROSITE" id="PS50085"/>
    </source>
</evidence>
<feature type="compositionally biased region" description="Low complexity" evidence="2">
    <location>
        <begin position="271"/>
        <end position="280"/>
    </location>
</feature>